<dbReference type="Pfam" id="PF19127">
    <property type="entry name" value="Choline_bind_3"/>
    <property type="match status" value="1"/>
</dbReference>
<proteinExistence type="predicted"/>
<dbReference type="Gene3D" id="2.160.20.110">
    <property type="match status" value="3"/>
</dbReference>
<feature type="domain" description="SLH" evidence="5">
    <location>
        <begin position="1865"/>
        <end position="1925"/>
    </location>
</feature>
<keyword evidence="1" id="KW-0677">Repeat</keyword>
<evidence type="ECO:0000256" key="4">
    <source>
        <dbReference type="SAM" id="SignalP"/>
    </source>
</evidence>
<accession>F0T1W0</accession>
<evidence type="ECO:0000313" key="6">
    <source>
        <dbReference type="EMBL" id="ADY55224.1"/>
    </source>
</evidence>
<feature type="signal peptide" evidence="4">
    <location>
        <begin position="1"/>
        <end position="30"/>
    </location>
</feature>
<feature type="repeat" description="Cell wall-binding" evidence="2">
    <location>
        <begin position="2074"/>
        <end position="2093"/>
    </location>
</feature>
<dbReference type="OrthoDB" id="1947068at2"/>
<feature type="region of interest" description="Disordered" evidence="3">
    <location>
        <begin position="1634"/>
        <end position="1664"/>
    </location>
</feature>
<keyword evidence="4" id="KW-0732">Signal</keyword>
<dbReference type="InterPro" id="IPR018337">
    <property type="entry name" value="Cell_wall/Cho-bd_repeat"/>
</dbReference>
<reference evidence="6 7" key="1">
    <citation type="journal article" date="2011" name="Stand. Genomic Sci.">
        <title>Complete genome sequence of Syntrophobotulus glycolicus type strain (FlGlyR).</title>
        <authorList>
            <person name="Han C."/>
            <person name="Mwirichia R."/>
            <person name="Chertkov O."/>
            <person name="Held B."/>
            <person name="Lapidus A."/>
            <person name="Nolan M."/>
            <person name="Lucas S."/>
            <person name="Hammon N."/>
            <person name="Deshpande S."/>
            <person name="Cheng J.F."/>
            <person name="Tapia R."/>
            <person name="Goodwin L."/>
            <person name="Pitluck S."/>
            <person name="Huntemann M."/>
            <person name="Liolios K."/>
            <person name="Ivanova N."/>
            <person name="Pagani I."/>
            <person name="Mavromatis K."/>
            <person name="Ovchinikova G."/>
            <person name="Pati A."/>
            <person name="Chen A."/>
            <person name="Palaniappan K."/>
            <person name="Land M."/>
            <person name="Hauser L."/>
            <person name="Brambilla E.M."/>
            <person name="Rohde M."/>
            <person name="Spring S."/>
            <person name="Sikorski J."/>
            <person name="Goker M."/>
            <person name="Woyke T."/>
            <person name="Bristow J."/>
            <person name="Eisen J.A."/>
            <person name="Markowitz V."/>
            <person name="Hugenholtz P."/>
            <person name="Kyrpides N.C."/>
            <person name="Klenk H.P."/>
            <person name="Detter J.C."/>
        </authorList>
    </citation>
    <scope>NUCLEOTIDE SEQUENCE [LARGE SCALE GENOMIC DNA]</scope>
    <source>
        <strain evidence="7">DSM 8271 / FlGlyR</strain>
    </source>
</reference>
<dbReference type="SUPFAM" id="SSF69360">
    <property type="entry name" value="Cell wall binding repeat"/>
    <property type="match status" value="1"/>
</dbReference>
<evidence type="ECO:0000256" key="3">
    <source>
        <dbReference type="SAM" id="MobiDB-lite"/>
    </source>
</evidence>
<evidence type="ECO:0000256" key="1">
    <source>
        <dbReference type="ARBA" id="ARBA00022737"/>
    </source>
</evidence>
<evidence type="ECO:0000259" key="5">
    <source>
        <dbReference type="PROSITE" id="PS51272"/>
    </source>
</evidence>
<dbReference type="HOGENOM" id="CLU_231132_0_0_9"/>
<reference evidence="7" key="2">
    <citation type="submission" date="2011-02" db="EMBL/GenBank/DDBJ databases">
        <title>The complete genome of Syntrophobotulus glycolicus DSM 8271.</title>
        <authorList>
            <person name="Lucas S."/>
            <person name="Copeland A."/>
            <person name="Lapidus A."/>
            <person name="Bruce D."/>
            <person name="Goodwin L."/>
            <person name="Pitluck S."/>
            <person name="Kyrpides N."/>
            <person name="Mavromatis K."/>
            <person name="Pagani I."/>
            <person name="Ivanova N."/>
            <person name="Mikhailova N."/>
            <person name="Chertkov O."/>
            <person name="Held B."/>
            <person name="Detter J.C."/>
            <person name="Tapia R."/>
            <person name="Han C."/>
            <person name="Land M."/>
            <person name="Hauser L."/>
            <person name="Markowitz V."/>
            <person name="Cheng J.-F."/>
            <person name="Hugenholtz P."/>
            <person name="Woyke T."/>
            <person name="Wu D."/>
            <person name="Spring S."/>
            <person name="Schroeder M."/>
            <person name="Brambilla E."/>
            <person name="Klenk H.-P."/>
            <person name="Eisen J.A."/>
        </authorList>
    </citation>
    <scope>NUCLEOTIDE SEQUENCE [LARGE SCALE GENOMIC DNA]</scope>
    <source>
        <strain evidence="7">DSM 8271 / FlGlyR</strain>
    </source>
</reference>
<dbReference type="PROSITE" id="PS51272">
    <property type="entry name" value="SLH"/>
    <property type="match status" value="3"/>
</dbReference>
<organism evidence="6 7">
    <name type="scientific">Syntrophobotulus glycolicus (strain DSM 8271 / FlGlyR)</name>
    <dbReference type="NCBI Taxonomy" id="645991"/>
    <lineage>
        <taxon>Bacteria</taxon>
        <taxon>Bacillati</taxon>
        <taxon>Bacillota</taxon>
        <taxon>Clostridia</taxon>
        <taxon>Eubacteriales</taxon>
        <taxon>Desulfitobacteriaceae</taxon>
        <taxon>Syntrophobotulus</taxon>
    </lineage>
</organism>
<feature type="domain" description="SLH" evidence="5">
    <location>
        <begin position="1926"/>
        <end position="1989"/>
    </location>
</feature>
<dbReference type="EMBL" id="CP002547">
    <property type="protein sequence ID" value="ADY55224.1"/>
    <property type="molecule type" value="Genomic_DNA"/>
</dbReference>
<dbReference type="Gene3D" id="2.10.270.10">
    <property type="entry name" value="Cholin Binding"/>
    <property type="match status" value="1"/>
</dbReference>
<dbReference type="PROSITE" id="PS51170">
    <property type="entry name" value="CW"/>
    <property type="match status" value="1"/>
</dbReference>
<name>F0T1W0_SYNGF</name>
<dbReference type="RefSeq" id="WP_013624095.1">
    <property type="nucleotide sequence ID" value="NC_015172.1"/>
</dbReference>
<feature type="region of interest" description="Disordered" evidence="3">
    <location>
        <begin position="81"/>
        <end position="137"/>
    </location>
</feature>
<dbReference type="eggNOG" id="COG5263">
    <property type="taxonomic scope" value="Bacteria"/>
</dbReference>
<dbReference type="STRING" id="645991.Sgly_0878"/>
<feature type="compositionally biased region" description="Acidic residues" evidence="3">
    <location>
        <begin position="86"/>
        <end position="97"/>
    </location>
</feature>
<sequence>MNTHKPRHRLTALVLSALMVFGMTPAPAQADGTDGGAGEIIAFEALPAEVADRQTALGTALEDLALPGTLNATVRIATATGTQAQEEAESEESEPAEQGESVPDSGESAQAAAGSAVTSEESGDGTAPEVTESEISIPVTWVSAPDYDGDAAGTYTFTAEIEGFTLSAEPPVITVTVGATVSAAAARGIVTAFDALEDEVRWQSVENGTALEDLNLPQTLAATVEGEAAQVPVTWSAEPEYDATAKGLYIFTAQLAEGFRTTEEPPHIAVVVKAQQQQRMLLRSIGGGAQSTAPFLISTAAQLAEIAALTNAGRLESTFLGTTTGTVYLKLDNDIDLSGYAAADSGAGWTPIGTDTNMFLGQFDGDNHTISNLTINRGDNFQGLFGYIGGGTAQNLGVVNACVNGSSYVGGVAGRVNGGTVQNCYSTGSVSGICYVGGVAGWVNDGTVQDCYSTGSVSGTDDVGGVAGLVAGTVENCYSTGSVSGTDDVGGVAGVVAGGTVQDCYSTGSVSGTANYVGGVAGWVYGGTVQDCAALNPSVSGSTNVGRVAGSVYGSLSLNIAFSGMTVTVNGIDQTISDGAAGNKNGAATTAADLTADTGGVLSGLFTADGGWSYTSGKLPVLLKSGSATELMPGQDATLPAHISGTYFAGGTGASGDAYQISTAAQLAALAKLVNEGNTNYNAGTVYYELTNDLDLSGYTTADSGAGWTPIGNSANKFLGQFNGGNHTISNLTISRGSANYQGLFGAIGSGGTVQNLGVVNASVSGGQNVGGVAGHVSGGSGGTVENCHSTGSVSGSRFVGGVAGYVYINATVKNCYSTAGVSGGENVGGVAGSVYSVGATVENCYSTGSVSGGENVGGVAGSVYNVGATVKNCYSTSIVSGGSSVGGVAGDVSQGKVLDCAALNPSVSGSGDVRRVAMSYLGSLSGNIAFAGMTVNGSAVTGGAANGENGADTTAAQLTENTDTALSSRFTATGGWSYTAGKLPVLFKSGSTTECMPGQDDTLPAHLSGIYFNGGGTDTNPYQIATAAQLAALAKLVNEGNPTAQSTYNTNTVYYKLTNDLDLSGYAAADSSKGWTPVGNSTNQFKGSFDGNGKTITGLIINRTDDGLQGLFGWISSGTTVADLGVINVHIAGKDSVGAVAGYLGAGATVQNCYSTGSISGTNGIGGITGSVFGTVTDCYSAATVSGSGYVGGVAGYVEGGTVQSCYSTGGVSGIVCVGGVAGYVGINSTVQNCYSTGSVSGTDDVGGVAGYVFYGNVQSCYSTGSVSGNRFVGGVAGYVEGGTVQSCYSTGGVSGTSTVGGVAGKVDGGTVRDCAALNPTVSGNSAVGRVVAGYVGSSVLSNNYAYGGMTCASAGSAYNDGTALTSVVLFGGGFWNTAANWDSAYTWNTSSIWTLEEDKLPTLTGLAGQTGAPGVYLISFSTSALTVTPSETGISGSGISYSAPFSASARTVTVTVTGWDTWSNPAVTVTAKTPDNTALTVTPADTTNGSAAFTLPGNVSGAFTITAAAKSNPVNVNTTVTLTVAADPDIATVAAAKTAAENAPYSSMTQAAATSETVIENTLKATAETAVGNSSVTVTVNKASYTAPVAGTSANRAGTNGSYVFTVTVSKGAQTQTTVQKTIAVTATAYTGGSHSGRRSSYSAPKVTVTPTAQPDQPTIGSVTGKTAGTAAQAAYAVTDSIVKAALEKAQAGAKAQNRAAYGVSARIELDTPSAAELTVTLERAALNRLVSAGAKHFELTGTPISLSFDAQVLSELQKQGTGNVTITVKPATVTGVRNAYDLTLSMVKDGKAVSFTSLGGGSVTLSIPSAPGENEAAGYLYAVYVDAKGRINRIADSSYDTNSGSVICRTNHFSVYGVGYTAPSTNFTDVTKHWAKESIDDAVGRGLFGGTSDTAFSPNTAITRGILVTALGRLAGIDVKAYTAGSFTDVATDQYYAPYIEWAYKKGIVQGIGNRKFAPERAVTREEIAVIFTNYAKATGYTLPVTSEATAYADNSSIGSTCKTAVTAMQQAGIMMGGANNRFNPKSSATRAEVSAMLHRYIKLTIDPATAQGWAKNDAGQWLCYKDGKALTGWQTIDGVKYYFNANGTLKTGWVKDDSGSWHFYSGNKMLRGW</sequence>
<feature type="chain" id="PRO_5003261110" evidence="4">
    <location>
        <begin position="31"/>
        <end position="2117"/>
    </location>
</feature>
<keyword evidence="7" id="KW-1185">Reference proteome</keyword>
<dbReference type="Proteomes" id="UP000007488">
    <property type="component" value="Chromosome"/>
</dbReference>
<gene>
    <name evidence="6" type="ordered locus">Sgly_0878</name>
</gene>
<dbReference type="Pfam" id="PF00395">
    <property type="entry name" value="SLH"/>
    <property type="match status" value="3"/>
</dbReference>
<feature type="compositionally biased region" description="Polar residues" evidence="3">
    <location>
        <begin position="1651"/>
        <end position="1664"/>
    </location>
</feature>
<protein>
    <submittedName>
        <fullName evidence="6">S-layer domain-containing protein</fullName>
    </submittedName>
</protein>
<dbReference type="KEGG" id="sgy:Sgly_0878"/>
<dbReference type="InterPro" id="IPR001119">
    <property type="entry name" value="SLH_dom"/>
</dbReference>
<evidence type="ECO:0000256" key="2">
    <source>
        <dbReference type="PROSITE-ProRule" id="PRU00591"/>
    </source>
</evidence>
<feature type="domain" description="SLH" evidence="5">
    <location>
        <begin position="1992"/>
        <end position="2055"/>
    </location>
</feature>
<evidence type="ECO:0000313" key="7">
    <source>
        <dbReference type="Proteomes" id="UP000007488"/>
    </source>
</evidence>
<feature type="compositionally biased region" description="Low complexity" evidence="3">
    <location>
        <begin position="98"/>
        <end position="116"/>
    </location>
</feature>